<keyword evidence="4" id="KW-0539">Nucleus</keyword>
<evidence type="ECO:0000313" key="6">
    <source>
        <dbReference type="Proteomes" id="UP000030680"/>
    </source>
</evidence>
<dbReference type="GeneID" id="17087507"/>
<protein>
    <submittedName>
        <fullName evidence="5">Uncharacterized protein</fullName>
    </submittedName>
</protein>
<dbReference type="GO" id="GO:0005737">
    <property type="term" value="C:cytoplasm"/>
    <property type="evidence" value="ECO:0007669"/>
    <property type="project" value="UniProtKB-SubCell"/>
</dbReference>
<sequence>MSDEPKLSERSLHKFENVRIIIKDENKTCFQGELNIGEDWFCLLSEIDPSNSLRVNAKDLLLHAICQRDEHCEKPSIYCQVQGESDEDQYETIYIVPEESSQVEKIFETFCDLVRRTPVPLTDEEGSDGEWYGNVPWSVGNCDSEQFEDAEETDTQL</sequence>
<evidence type="ECO:0000256" key="2">
    <source>
        <dbReference type="ARBA" id="ARBA00004496"/>
    </source>
</evidence>
<comment type="subcellular location">
    <subcellularLocation>
        <location evidence="2">Cytoplasm</location>
    </subcellularLocation>
    <subcellularLocation>
        <location evidence="1">Nucleus</location>
    </subcellularLocation>
</comment>
<gene>
    <name evidence="5" type="ORF">Gasu_38600</name>
</gene>
<dbReference type="InterPro" id="IPR011993">
    <property type="entry name" value="PH-like_dom_sf"/>
</dbReference>
<keyword evidence="3" id="KW-0963">Cytoplasm</keyword>
<dbReference type="Gramene" id="EME28652">
    <property type="protein sequence ID" value="EME28652"/>
    <property type="gene ID" value="Gasu_38600"/>
</dbReference>
<dbReference type="GO" id="GO:0005634">
    <property type="term" value="C:nucleus"/>
    <property type="evidence" value="ECO:0007669"/>
    <property type="project" value="UniProtKB-SubCell"/>
</dbReference>
<accession>M2XF74</accession>
<dbReference type="Proteomes" id="UP000030680">
    <property type="component" value="Unassembled WGS sequence"/>
</dbReference>
<evidence type="ECO:0000256" key="1">
    <source>
        <dbReference type="ARBA" id="ARBA00004123"/>
    </source>
</evidence>
<dbReference type="STRING" id="130081.M2XF74"/>
<evidence type="ECO:0000313" key="5">
    <source>
        <dbReference type="EMBL" id="EME28652.1"/>
    </source>
</evidence>
<dbReference type="EMBL" id="KB454517">
    <property type="protein sequence ID" value="EME28652.1"/>
    <property type="molecule type" value="Genomic_DNA"/>
</dbReference>
<dbReference type="OrthoDB" id="19714at2759"/>
<organism evidence="5 6">
    <name type="scientific">Galdieria sulphuraria</name>
    <name type="common">Red alga</name>
    <dbReference type="NCBI Taxonomy" id="130081"/>
    <lineage>
        <taxon>Eukaryota</taxon>
        <taxon>Rhodophyta</taxon>
        <taxon>Bangiophyceae</taxon>
        <taxon>Galdieriales</taxon>
        <taxon>Galdieriaceae</taxon>
        <taxon>Galdieria</taxon>
    </lineage>
</organism>
<dbReference type="Gene3D" id="2.30.29.30">
    <property type="entry name" value="Pleckstrin-homology domain (PH domain)/Phosphotyrosine-binding domain (PTB)"/>
    <property type="match status" value="1"/>
</dbReference>
<proteinExistence type="predicted"/>
<evidence type="ECO:0000256" key="3">
    <source>
        <dbReference type="ARBA" id="ARBA00022490"/>
    </source>
</evidence>
<dbReference type="RefSeq" id="XP_005705172.1">
    <property type="nucleotide sequence ID" value="XM_005705115.1"/>
</dbReference>
<dbReference type="AlphaFoldDB" id="M2XF74"/>
<evidence type="ECO:0000256" key="4">
    <source>
        <dbReference type="ARBA" id="ARBA00023242"/>
    </source>
</evidence>
<dbReference type="InterPro" id="IPR039924">
    <property type="entry name" value="ICln/Lot5/Saf5"/>
</dbReference>
<keyword evidence="6" id="KW-1185">Reference proteome</keyword>
<dbReference type="Pfam" id="PF03517">
    <property type="entry name" value="Voldacs"/>
    <property type="match status" value="1"/>
</dbReference>
<name>M2XF74_GALSU</name>
<dbReference type="KEGG" id="gsl:Gasu_38600"/>
<reference evidence="6" key="1">
    <citation type="journal article" date="2013" name="Science">
        <title>Gene transfer from bacteria and archaea facilitated evolution of an extremophilic eukaryote.</title>
        <authorList>
            <person name="Schonknecht G."/>
            <person name="Chen W.H."/>
            <person name="Ternes C.M."/>
            <person name="Barbier G.G."/>
            <person name="Shrestha R.P."/>
            <person name="Stanke M."/>
            <person name="Brautigam A."/>
            <person name="Baker B.J."/>
            <person name="Banfield J.F."/>
            <person name="Garavito R.M."/>
            <person name="Carr K."/>
            <person name="Wilkerson C."/>
            <person name="Rensing S.A."/>
            <person name="Gagneul D."/>
            <person name="Dickenson N.E."/>
            <person name="Oesterhelt C."/>
            <person name="Lercher M.J."/>
            <person name="Weber A.P."/>
        </authorList>
    </citation>
    <scope>NUCLEOTIDE SEQUENCE [LARGE SCALE GENOMIC DNA]</scope>
    <source>
        <strain evidence="6">074W</strain>
    </source>
</reference>